<feature type="domain" description="FAS1-like dehydratase" evidence="1">
    <location>
        <begin position="20"/>
        <end position="161"/>
    </location>
</feature>
<dbReference type="Pfam" id="PF13452">
    <property type="entry name" value="FAS1_DH_region"/>
    <property type="match status" value="1"/>
</dbReference>
<dbReference type="SUPFAM" id="SSF54637">
    <property type="entry name" value="Thioesterase/thiol ester dehydrase-isomerase"/>
    <property type="match status" value="1"/>
</dbReference>
<proteinExistence type="predicted"/>
<reference evidence="2 3" key="1">
    <citation type="submission" date="2016-06" db="EMBL/GenBank/DDBJ databases">
        <authorList>
            <person name="Kjaerup R.B."/>
            <person name="Dalgaard T.S."/>
            <person name="Juul-Madsen H.R."/>
        </authorList>
    </citation>
    <scope>NUCLEOTIDE SEQUENCE [LARGE SCALE GENOMIC DNA]</scope>
    <source>
        <strain evidence="2 3">1081914.2</strain>
    </source>
</reference>
<name>A0A1A3CNT5_MYCAS</name>
<gene>
    <name evidence="2" type="ORF">A9X01_15900</name>
</gene>
<evidence type="ECO:0000313" key="2">
    <source>
        <dbReference type="EMBL" id="OBI87571.1"/>
    </source>
</evidence>
<comment type="caution">
    <text evidence="2">The sequence shown here is derived from an EMBL/GenBank/DDBJ whole genome shotgun (WGS) entry which is preliminary data.</text>
</comment>
<dbReference type="RefSeq" id="WP_065120213.1">
    <property type="nucleotide sequence ID" value="NZ_LZKQ01000084.1"/>
</dbReference>
<dbReference type="Gene3D" id="3.10.129.10">
    <property type="entry name" value="Hotdog Thioesterase"/>
    <property type="match status" value="1"/>
</dbReference>
<accession>A0A1A3CNT5</accession>
<protein>
    <submittedName>
        <fullName evidence="2">Acyl dehydratase</fullName>
    </submittedName>
</protein>
<organism evidence="2 3">
    <name type="scientific">Mycobacterium asiaticum</name>
    <dbReference type="NCBI Taxonomy" id="1790"/>
    <lineage>
        <taxon>Bacteria</taxon>
        <taxon>Bacillati</taxon>
        <taxon>Actinomycetota</taxon>
        <taxon>Actinomycetes</taxon>
        <taxon>Mycobacteriales</taxon>
        <taxon>Mycobacteriaceae</taxon>
        <taxon>Mycobacterium</taxon>
    </lineage>
</organism>
<dbReference type="Proteomes" id="UP000093795">
    <property type="component" value="Unassembled WGS sequence"/>
</dbReference>
<dbReference type="EMBL" id="LZKQ01000084">
    <property type="protein sequence ID" value="OBI87571.1"/>
    <property type="molecule type" value="Genomic_DNA"/>
</dbReference>
<dbReference type="InterPro" id="IPR029069">
    <property type="entry name" value="HotDog_dom_sf"/>
</dbReference>
<dbReference type="InterPro" id="IPR039569">
    <property type="entry name" value="FAS1-like_DH_region"/>
</dbReference>
<evidence type="ECO:0000259" key="1">
    <source>
        <dbReference type="Pfam" id="PF13452"/>
    </source>
</evidence>
<dbReference type="AlphaFoldDB" id="A0A1A3CNT5"/>
<evidence type="ECO:0000313" key="3">
    <source>
        <dbReference type="Proteomes" id="UP000093795"/>
    </source>
</evidence>
<dbReference type="CDD" id="cd03441">
    <property type="entry name" value="R_hydratase_like"/>
    <property type="match status" value="1"/>
</dbReference>
<dbReference type="OrthoDB" id="4350329at2"/>
<sequence>MADDISYKYAFGTYEDALKMVGFRTEPRVAGTVVSGARIQHFAALVHDGNPAYWDLDFATQTWGGLVGPPALLMGWVIPQPWSPDGSRPAAGLVIRVPLPGRTFVNASNEAEFLIPVVAGDRLSIVEEVVSVSPEKTTKLGVGHFIQTLDTFLRDDGAVVALNRNTLFRFNPPGAAG</sequence>